<gene>
    <name evidence="12" type="ORF">E6O75_ATG08058</name>
</gene>
<evidence type="ECO:0000256" key="11">
    <source>
        <dbReference type="SAM" id="MobiDB-lite"/>
    </source>
</evidence>
<dbReference type="InterPro" id="IPR034652">
    <property type="entry name" value="SRP68-RBD"/>
</dbReference>
<evidence type="ECO:0000256" key="7">
    <source>
        <dbReference type="ARBA" id="ARBA00023242"/>
    </source>
</evidence>
<keyword evidence="5 10" id="KW-0694">RNA-binding</keyword>
<dbReference type="GO" id="GO:0030942">
    <property type="term" value="F:endoplasmic reticulum signal peptide binding"/>
    <property type="evidence" value="ECO:0007669"/>
    <property type="project" value="InterPro"/>
</dbReference>
<evidence type="ECO:0000313" key="12">
    <source>
        <dbReference type="EMBL" id="TID17312.1"/>
    </source>
</evidence>
<keyword evidence="8 10" id="KW-0687">Ribonucleoprotein</keyword>
<dbReference type="STRING" id="86259.A0A4Z1NMU3"/>
<comment type="caution">
    <text evidence="12">The sequence shown here is derived from an EMBL/GenBank/DDBJ whole genome shotgun (WGS) entry which is preliminary data.</text>
</comment>
<dbReference type="GO" id="GO:0005786">
    <property type="term" value="C:signal recognition particle, endoplasmic reticulum targeting"/>
    <property type="evidence" value="ECO:0007669"/>
    <property type="project" value="UniProtKB-KW"/>
</dbReference>
<dbReference type="PANTHER" id="PTHR12860:SF0">
    <property type="entry name" value="SIGNAL RECOGNITION PARTICLE SUBUNIT SRP68"/>
    <property type="match status" value="1"/>
</dbReference>
<dbReference type="GO" id="GO:0005047">
    <property type="term" value="F:signal recognition particle binding"/>
    <property type="evidence" value="ECO:0007669"/>
    <property type="project" value="InterPro"/>
</dbReference>
<organism evidence="12 13">
    <name type="scientific">Venturia nashicola</name>
    <dbReference type="NCBI Taxonomy" id="86259"/>
    <lineage>
        <taxon>Eukaryota</taxon>
        <taxon>Fungi</taxon>
        <taxon>Dikarya</taxon>
        <taxon>Ascomycota</taxon>
        <taxon>Pezizomycotina</taxon>
        <taxon>Dothideomycetes</taxon>
        <taxon>Pleosporomycetidae</taxon>
        <taxon>Venturiales</taxon>
        <taxon>Venturiaceae</taxon>
        <taxon>Venturia</taxon>
    </lineage>
</organism>
<dbReference type="GO" id="GO:0005730">
    <property type="term" value="C:nucleolus"/>
    <property type="evidence" value="ECO:0007669"/>
    <property type="project" value="UniProtKB-SubCell"/>
</dbReference>
<dbReference type="EMBL" id="SNSC02000016">
    <property type="protein sequence ID" value="TID17312.1"/>
    <property type="molecule type" value="Genomic_DNA"/>
</dbReference>
<dbReference type="Gene3D" id="1.10.3450.40">
    <property type="entry name" value="Signal recognition particle, SRP68 subunit, RNA-binding domain"/>
    <property type="match status" value="1"/>
</dbReference>
<evidence type="ECO:0000313" key="13">
    <source>
        <dbReference type="Proteomes" id="UP000298493"/>
    </source>
</evidence>
<dbReference type="GO" id="GO:0016740">
    <property type="term" value="F:transferase activity"/>
    <property type="evidence" value="ECO:0007669"/>
    <property type="project" value="UniProtKB-KW"/>
</dbReference>
<evidence type="ECO:0000256" key="6">
    <source>
        <dbReference type="ARBA" id="ARBA00023135"/>
    </source>
</evidence>
<comment type="subcellular location">
    <subcellularLocation>
        <location evidence="1 10">Cytoplasm</location>
    </subcellularLocation>
    <subcellularLocation>
        <location evidence="2">Nucleus</location>
        <location evidence="2">Nucleolus</location>
    </subcellularLocation>
</comment>
<dbReference type="PANTHER" id="PTHR12860">
    <property type="entry name" value="SIGNAL RECOGNITION PARTICLE 68 KDA PROTEIN"/>
    <property type="match status" value="1"/>
</dbReference>
<evidence type="ECO:0000256" key="8">
    <source>
        <dbReference type="ARBA" id="ARBA00023274"/>
    </source>
</evidence>
<keyword evidence="12" id="KW-0808">Transferase</keyword>
<reference evidence="12 13" key="1">
    <citation type="submission" date="2019-04" db="EMBL/GenBank/DDBJ databases">
        <title>High contiguity whole genome sequence and gene annotation resource for two Venturia nashicola isolates.</title>
        <authorList>
            <person name="Prokchorchik M."/>
            <person name="Won K."/>
            <person name="Lee Y."/>
            <person name="Choi E.D."/>
            <person name="Segonzac C."/>
            <person name="Sohn K.H."/>
        </authorList>
    </citation>
    <scope>NUCLEOTIDE SEQUENCE [LARGE SCALE GENOMIC DNA]</scope>
    <source>
        <strain evidence="12 13">PRI2</strain>
    </source>
</reference>
<evidence type="ECO:0000256" key="1">
    <source>
        <dbReference type="ARBA" id="ARBA00004496"/>
    </source>
</evidence>
<feature type="region of interest" description="Disordered" evidence="11">
    <location>
        <begin position="604"/>
        <end position="631"/>
    </location>
</feature>
<feature type="region of interest" description="Disordered" evidence="11">
    <location>
        <begin position="385"/>
        <end position="404"/>
    </location>
</feature>
<dbReference type="InterPro" id="IPR038253">
    <property type="entry name" value="SRP68_N_sf"/>
</dbReference>
<dbReference type="Pfam" id="PF16969">
    <property type="entry name" value="SRP68"/>
    <property type="match status" value="1"/>
</dbReference>
<accession>A0A4Z1NMU3</accession>
<dbReference type="CDD" id="cd15481">
    <property type="entry name" value="SRP68-RBD"/>
    <property type="match status" value="1"/>
</dbReference>
<proteinExistence type="inferred from homology"/>
<dbReference type="InterPro" id="IPR026258">
    <property type="entry name" value="SRP68"/>
</dbReference>
<keyword evidence="7" id="KW-0539">Nucleus</keyword>
<sequence length="631" mass="69035">MNITKFVVTHRDDALLIGDFNSYHHSLTRQLASVRKKLGRATPKNGKYSDKKPVTAEDIGKSHDFVKYLLLSAERAYAHAMSLKASGTEDNAGFPGSTRRQIVSRLNKAAKHAQELADLLVDQSTTKATDIDLLEAKAYSFALSGTEEFEHHSSSHRSADVEAQRTKWQSCLDNFSSARVIYAALLKSTKEEMYKDLLGGTIDPSIRIAAYQAHIPRTVPVVTVTRKYFPEDEENLIEAIEAIDPAAFDDAKSNAGEGAANIPKDITWRSRKANIVDAAIGQALAAVSTAETKLTSILSATTPETPAREKAAAYDDVLIAAQDAADAARHAIEEHEKEKIPEADSRMRDLRVTNLAVNYDLIGWRIGRNRVLINDDDGARLEGASVKKPKRERKDGKEWLDKPEGNGRKLARLRERAVLYDAILQSIDGVKDVPGAVRDVAFVEELDGKRAYFQALKCLNIATSHALLSSYKNALALLLRATTLSNQASKALASSSKASSTAPPKLEIDPSSLKSLQGHLRSLTLHQRALVELQNHTENSAIAAKKHISNAAPVVERLGEYPASGIVDLEKIVEWPPRLRVVPVKPLFLDTAWNYIEYPGRGTASAPAAKAPASAGKAEEQAPKKKGWGLW</sequence>
<evidence type="ECO:0000256" key="4">
    <source>
        <dbReference type="ARBA" id="ARBA00022490"/>
    </source>
</evidence>
<dbReference type="GO" id="GO:0006614">
    <property type="term" value="P:SRP-dependent cotranslational protein targeting to membrane"/>
    <property type="evidence" value="ECO:0007669"/>
    <property type="project" value="InterPro"/>
</dbReference>
<dbReference type="OrthoDB" id="10255118at2759"/>
<evidence type="ECO:0000256" key="9">
    <source>
        <dbReference type="ARBA" id="ARBA00029498"/>
    </source>
</evidence>
<dbReference type="AlphaFoldDB" id="A0A4Z1NMU3"/>
<dbReference type="Proteomes" id="UP000298493">
    <property type="component" value="Unassembled WGS sequence"/>
</dbReference>
<evidence type="ECO:0000256" key="10">
    <source>
        <dbReference type="PIRNR" id="PIRNR038995"/>
    </source>
</evidence>
<feature type="compositionally biased region" description="Basic and acidic residues" evidence="11">
    <location>
        <begin position="392"/>
        <end position="404"/>
    </location>
</feature>
<evidence type="ECO:0000256" key="3">
    <source>
        <dbReference type="ARBA" id="ARBA00009352"/>
    </source>
</evidence>
<dbReference type="PIRSF" id="PIRSF038995">
    <property type="entry name" value="SRP68"/>
    <property type="match status" value="1"/>
</dbReference>
<keyword evidence="4 10" id="KW-0963">Cytoplasm</keyword>
<feature type="compositionally biased region" description="Low complexity" evidence="11">
    <location>
        <begin position="604"/>
        <end position="616"/>
    </location>
</feature>
<keyword evidence="13" id="KW-1185">Reference proteome</keyword>
<name>A0A4Z1NMU3_9PEZI</name>
<evidence type="ECO:0000256" key="2">
    <source>
        <dbReference type="ARBA" id="ARBA00004604"/>
    </source>
</evidence>
<comment type="function">
    <text evidence="10">Component of the signal recognition particle (SRP) complex, a ribonucleoprotein complex that mediates the cotranslational targeting of secretory and membrane proteins to the endoplasmic reticulum (ER). The SRP complex interacts with the signal sequence in nascent secretory and membrane proteins and directs them to the membrane of the ER.</text>
</comment>
<keyword evidence="6 10" id="KW-0733">Signal recognition particle</keyword>
<protein>
    <recommendedName>
        <fullName evidence="9 10">Signal recognition particle subunit SRP68</fullName>
        <shortName evidence="10">SRP68</shortName>
    </recommendedName>
</protein>
<comment type="similarity">
    <text evidence="3 10">Belongs to the SRP68 family.</text>
</comment>
<dbReference type="GO" id="GO:0008312">
    <property type="term" value="F:7S RNA binding"/>
    <property type="evidence" value="ECO:0007669"/>
    <property type="project" value="InterPro"/>
</dbReference>
<evidence type="ECO:0000256" key="5">
    <source>
        <dbReference type="ARBA" id="ARBA00022884"/>
    </source>
</evidence>